<organism evidence="1 2">
    <name type="scientific">Streptomyces pactum</name>
    <dbReference type="NCBI Taxonomy" id="68249"/>
    <lineage>
        <taxon>Bacteria</taxon>
        <taxon>Bacillati</taxon>
        <taxon>Actinomycetota</taxon>
        <taxon>Actinomycetes</taxon>
        <taxon>Kitasatosporales</taxon>
        <taxon>Streptomycetaceae</taxon>
        <taxon>Streptomyces</taxon>
    </lineage>
</organism>
<protein>
    <submittedName>
        <fullName evidence="1">Hydroxyurea phosphotransferase</fullName>
    </submittedName>
</protein>
<keyword evidence="2" id="KW-1185">Reference proteome</keyword>
<dbReference type="Pfam" id="PF04655">
    <property type="entry name" value="APH_6_hur"/>
    <property type="match status" value="1"/>
</dbReference>
<comment type="caution">
    <text evidence="1">The sequence shown here is derived from an EMBL/GenBank/DDBJ whole genome shotgun (WGS) entry which is preliminary data.</text>
</comment>
<dbReference type="RefSeq" id="WP_197987223.1">
    <property type="nucleotide sequence ID" value="NZ_JACYXC010000001.1"/>
</dbReference>
<dbReference type="EMBL" id="JACYXC010000001">
    <property type="protein sequence ID" value="MBH5333398.1"/>
    <property type="molecule type" value="Genomic_DNA"/>
</dbReference>
<evidence type="ECO:0000313" key="2">
    <source>
        <dbReference type="Proteomes" id="UP000807371"/>
    </source>
</evidence>
<proteinExistence type="predicted"/>
<evidence type="ECO:0000313" key="1">
    <source>
        <dbReference type="EMBL" id="MBH5333398.1"/>
    </source>
</evidence>
<sequence>MPTTSPIDIPDAFAASYGAGDAGACAWLARLLRLGAEFLDRWELSPDGPAAHGMASLVLPVRRADGTPAVLKLQQPREETSGVVAGLRTWRGAGAVRLLDHDEASGTQVLERLDASRPLSSLADDRRTLPVLAGLLARLTSAPAPEGLRPLSGIAAAMLDRAPYTAGALCDPQERRLVRICASAVAELIDEPGDRLLHWDLHEDNVLAGEREPWLAIDPEPLAGDPGFDLLPALDNRWEQVVAGGDVARTVLFRFDLLTEALGLDRRRAIGWTLGRVLQNALWDVEDGKATLEPAQVAIARTLLRRAAPGLPQE</sequence>
<dbReference type="Proteomes" id="UP000807371">
    <property type="component" value="Unassembled WGS sequence"/>
</dbReference>
<accession>A0ABS0NDX2</accession>
<dbReference type="SUPFAM" id="SSF56112">
    <property type="entry name" value="Protein kinase-like (PK-like)"/>
    <property type="match status" value="1"/>
</dbReference>
<dbReference type="InterPro" id="IPR011009">
    <property type="entry name" value="Kinase-like_dom_sf"/>
</dbReference>
<dbReference type="InterPro" id="IPR006748">
    <property type="entry name" value="NH2Glyco/OHUrea_AB-resist_kin"/>
</dbReference>
<dbReference type="Gene3D" id="1.10.510.10">
    <property type="entry name" value="Transferase(Phosphotransferase) domain 1"/>
    <property type="match status" value="1"/>
</dbReference>
<name>A0ABS0NDX2_9ACTN</name>
<reference evidence="1 2" key="1">
    <citation type="submission" date="2020-09" db="EMBL/GenBank/DDBJ databases">
        <title>Biosynthesis of the nuclear factor of activated T cells inhibitor NFAT-133 and its congeners in Streptomyces pactum.</title>
        <authorList>
            <person name="Zhou W."/>
            <person name="Posri P."/>
            <person name="Abugrain M.E."/>
            <person name="Weisberg A.J."/>
            <person name="Chang J.H."/>
            <person name="Mahmud T."/>
        </authorList>
    </citation>
    <scope>NUCLEOTIDE SEQUENCE [LARGE SCALE GENOMIC DNA]</scope>
    <source>
        <strain evidence="1 2">ATCC 27456</strain>
    </source>
</reference>
<gene>
    <name evidence="1" type="ORF">IHE55_00700</name>
</gene>